<evidence type="ECO:0000313" key="2">
    <source>
        <dbReference type="EMBL" id="ODR45092.1"/>
    </source>
</evidence>
<dbReference type="RefSeq" id="WP_069408924.1">
    <property type="nucleotide sequence ID" value="NZ_MEHD01000054.1"/>
</dbReference>
<dbReference type="SUPFAM" id="SSF56672">
    <property type="entry name" value="DNA/RNA polymerases"/>
    <property type="match status" value="1"/>
</dbReference>
<dbReference type="PANTHER" id="PTHR34047">
    <property type="entry name" value="NUCLEAR INTRON MATURASE 1, MITOCHONDRIAL-RELATED"/>
    <property type="match status" value="1"/>
</dbReference>
<dbReference type="EMBL" id="MEHD01000054">
    <property type="protein sequence ID" value="ODR45092.1"/>
    <property type="molecule type" value="Genomic_DNA"/>
</dbReference>
<name>A0ABX3A808_9FIRM</name>
<gene>
    <name evidence="2" type="ORF">BEI63_30610</name>
</gene>
<protein>
    <recommendedName>
        <fullName evidence="1">Reverse transcriptase domain-containing protein</fullName>
    </recommendedName>
</protein>
<reference evidence="2 3" key="1">
    <citation type="submission" date="2016-08" db="EMBL/GenBank/DDBJ databases">
        <title>Characterization of Isolates of Eisenbergiella tayi Derived from Blood Cultures, Using Whole Genome Sequencing.</title>
        <authorList>
            <person name="Bernier A.-M."/>
            <person name="Burdz T."/>
            <person name="Wiebe D."/>
            <person name="Bernard K."/>
        </authorList>
    </citation>
    <scope>NUCLEOTIDE SEQUENCE [LARGE SCALE GENOMIC DNA]</scope>
    <source>
        <strain evidence="2 3">NML120146</strain>
    </source>
</reference>
<feature type="domain" description="Reverse transcriptase" evidence="1">
    <location>
        <begin position="1"/>
        <end position="337"/>
    </location>
</feature>
<dbReference type="Pfam" id="PF00078">
    <property type="entry name" value="RVT_1"/>
    <property type="match status" value="1"/>
</dbReference>
<organism evidence="2 3">
    <name type="scientific">Eisenbergiella tayi</name>
    <dbReference type="NCBI Taxonomy" id="1432052"/>
    <lineage>
        <taxon>Bacteria</taxon>
        <taxon>Bacillati</taxon>
        <taxon>Bacillota</taxon>
        <taxon>Clostridia</taxon>
        <taxon>Lachnospirales</taxon>
        <taxon>Lachnospiraceae</taxon>
        <taxon>Eisenbergiella</taxon>
    </lineage>
</organism>
<dbReference type="Proteomes" id="UP000094869">
    <property type="component" value="Unassembled WGS sequence"/>
</dbReference>
<accession>A0ABX3A808</accession>
<dbReference type="PROSITE" id="PS50878">
    <property type="entry name" value="RT_POL"/>
    <property type="match status" value="1"/>
</dbReference>
<keyword evidence="3" id="KW-1185">Reference proteome</keyword>
<dbReference type="InterPro" id="IPR051083">
    <property type="entry name" value="GrpII_Intron_Splice-Mob/Def"/>
</dbReference>
<sequence>MKTYKNLYEKIISEENLKKAFYAAAKGKKNRRDVRQILNNIDEHVCILHEILKKEEFRPAHHIPQEINDGFKQKKRRIIKPYYKYEQVVHHAIIQILAPKPEELAKDPTLKKVLNRGAYEFSCGSIKGRGAHYGKKYIERWIRNDRKNTKYVLKIDVRHFFESIPHDRLKAKLRRVIADEKTLRLLDIIIDAVPEGLPLGYYTSQWLANFYLQDLDHYIKQEIWKPEKEKKTAQYIARTKRKGKTAGKVPKYACGVKYGVRYVDDIVCFGANKRDLKVALERIEAFCEEKLGLIIKDTKQIFPLSKEYEVETIDRHGKKKIVTREIGRALDFMGFLFRRTRTTIRKAILYRITRKARKISKKQKINWLDASSMISRMGYFKHTNSYNVFACWISPFINIKQLKKKVSKHGKKGSANYAAA</sequence>
<evidence type="ECO:0000313" key="3">
    <source>
        <dbReference type="Proteomes" id="UP000094869"/>
    </source>
</evidence>
<dbReference type="CDD" id="cd01646">
    <property type="entry name" value="RT_Bac_retron_I"/>
    <property type="match status" value="1"/>
</dbReference>
<proteinExistence type="predicted"/>
<dbReference type="InterPro" id="IPR043502">
    <property type="entry name" value="DNA/RNA_pol_sf"/>
</dbReference>
<dbReference type="InterPro" id="IPR000477">
    <property type="entry name" value="RT_dom"/>
</dbReference>
<dbReference type="PANTHER" id="PTHR34047:SF8">
    <property type="entry name" value="PROTEIN YKFC"/>
    <property type="match status" value="1"/>
</dbReference>
<evidence type="ECO:0000259" key="1">
    <source>
        <dbReference type="PROSITE" id="PS50878"/>
    </source>
</evidence>
<comment type="caution">
    <text evidence="2">The sequence shown here is derived from an EMBL/GenBank/DDBJ whole genome shotgun (WGS) entry which is preliminary data.</text>
</comment>